<dbReference type="InterPro" id="IPR037546">
    <property type="entry name" value="SAC51-like"/>
</dbReference>
<dbReference type="GO" id="GO:0046983">
    <property type="term" value="F:protein dimerization activity"/>
    <property type="evidence" value="ECO:0007669"/>
    <property type="project" value="InterPro"/>
</dbReference>
<organism evidence="7 8">
    <name type="scientific">Nepenthes gracilis</name>
    <name type="common">Slender pitcher plant</name>
    <dbReference type="NCBI Taxonomy" id="150966"/>
    <lineage>
        <taxon>Eukaryota</taxon>
        <taxon>Viridiplantae</taxon>
        <taxon>Streptophyta</taxon>
        <taxon>Embryophyta</taxon>
        <taxon>Tracheophyta</taxon>
        <taxon>Spermatophyta</taxon>
        <taxon>Magnoliopsida</taxon>
        <taxon>eudicotyledons</taxon>
        <taxon>Gunneridae</taxon>
        <taxon>Pentapetalae</taxon>
        <taxon>Caryophyllales</taxon>
        <taxon>Nepenthaceae</taxon>
        <taxon>Nepenthes</taxon>
    </lineage>
</organism>
<dbReference type="AlphaFoldDB" id="A0AAD3P965"/>
<accession>A0AAD3P965</accession>
<dbReference type="CDD" id="cd18917">
    <property type="entry name" value="bHLH_AtSAC51_like"/>
    <property type="match status" value="1"/>
</dbReference>
<evidence type="ECO:0000256" key="3">
    <source>
        <dbReference type="ARBA" id="ARBA00023163"/>
    </source>
</evidence>
<evidence type="ECO:0000259" key="6">
    <source>
        <dbReference type="PROSITE" id="PS50888"/>
    </source>
</evidence>
<dbReference type="SUPFAM" id="SSF47459">
    <property type="entry name" value="HLH, helix-loop-helix DNA-binding domain"/>
    <property type="match status" value="1"/>
</dbReference>
<keyword evidence="8" id="KW-1185">Reference proteome</keyword>
<comment type="subcellular location">
    <subcellularLocation>
        <location evidence="1">Nucleus</location>
    </subcellularLocation>
</comment>
<keyword evidence="2" id="KW-0805">Transcription regulation</keyword>
<gene>
    <name evidence="7" type="ORF">Nepgr_002058</name>
</gene>
<evidence type="ECO:0000256" key="4">
    <source>
        <dbReference type="ARBA" id="ARBA00023242"/>
    </source>
</evidence>
<dbReference type="EMBL" id="BSYO01000002">
    <property type="protein sequence ID" value="GMH00219.1"/>
    <property type="molecule type" value="Genomic_DNA"/>
</dbReference>
<dbReference type="PROSITE" id="PS50888">
    <property type="entry name" value="BHLH"/>
    <property type="match status" value="1"/>
</dbReference>
<evidence type="ECO:0000313" key="7">
    <source>
        <dbReference type="EMBL" id="GMH00219.1"/>
    </source>
</evidence>
<name>A0AAD3P965_NEPGR</name>
<feature type="compositionally biased region" description="Basic and acidic residues" evidence="5">
    <location>
        <begin position="186"/>
        <end position="204"/>
    </location>
</feature>
<evidence type="ECO:0000256" key="2">
    <source>
        <dbReference type="ARBA" id="ARBA00023015"/>
    </source>
</evidence>
<feature type="compositionally biased region" description="Acidic residues" evidence="5">
    <location>
        <begin position="216"/>
        <end position="229"/>
    </location>
</feature>
<comment type="caution">
    <text evidence="7">The sequence shown here is derived from an EMBL/GenBank/DDBJ whole genome shotgun (WGS) entry which is preliminary data.</text>
</comment>
<evidence type="ECO:0000256" key="5">
    <source>
        <dbReference type="SAM" id="MobiDB-lite"/>
    </source>
</evidence>
<dbReference type="GO" id="GO:0005634">
    <property type="term" value="C:nucleus"/>
    <property type="evidence" value="ECO:0007669"/>
    <property type="project" value="UniProtKB-SubCell"/>
</dbReference>
<dbReference type="InterPro" id="IPR036638">
    <property type="entry name" value="HLH_DNA-bd_sf"/>
</dbReference>
<keyword evidence="3" id="KW-0804">Transcription</keyword>
<dbReference type="PANTHER" id="PTHR36066">
    <property type="entry name" value="TRANSCRIPTION FACTOR BHLH145"/>
    <property type="match status" value="1"/>
</dbReference>
<feature type="region of interest" description="Disordered" evidence="5">
    <location>
        <begin position="186"/>
        <end position="238"/>
    </location>
</feature>
<keyword evidence="4" id="KW-0539">Nucleus</keyword>
<sequence length="370" mass="40517">MGTDPGYWIHGWQPDGQLSNAKSLKRLPSDSGLQKIGVDYPSLCPNNISMVGALPICGFSELPNSSKGGQAKLQSHGWFCSMLRFREGLTSMPDMILKEEFLPKRNLVVTVPAADDDNCGTSNLGFGCEAKQFLVFDQTGDKTTLIYSSGIGTPVHFLASQSPKPTVFSKLSGKDMGMRETAHYDSELNSTDEKCRSNDRSELHEDTEEINALLYSDDEDDCPEDDEETSTGHSPSTMTAYDKQEWLDEGVEEVASSAVPAKRMRPSYGDYGKLPSLMDTACSAKPTKSFEDEDDAESSCGDGKTMRFGDIGSLSSNKRMRMERIHETVNILQSIIPGGVGKDAIMVLDEAIHYLKTLKVKARSVGLSTF</sequence>
<protein>
    <recommendedName>
        <fullName evidence="6">BHLH domain-containing protein</fullName>
    </recommendedName>
</protein>
<proteinExistence type="predicted"/>
<evidence type="ECO:0000313" key="8">
    <source>
        <dbReference type="Proteomes" id="UP001279734"/>
    </source>
</evidence>
<dbReference type="Pfam" id="PF23173">
    <property type="entry name" value="bHLH_SAC51"/>
    <property type="match status" value="1"/>
</dbReference>
<feature type="domain" description="BHLH" evidence="6">
    <location>
        <begin position="309"/>
        <end position="358"/>
    </location>
</feature>
<dbReference type="Proteomes" id="UP001279734">
    <property type="component" value="Unassembled WGS sequence"/>
</dbReference>
<reference evidence="7" key="1">
    <citation type="submission" date="2023-05" db="EMBL/GenBank/DDBJ databases">
        <title>Nepenthes gracilis genome sequencing.</title>
        <authorList>
            <person name="Fukushima K."/>
        </authorList>
    </citation>
    <scope>NUCLEOTIDE SEQUENCE</scope>
    <source>
        <strain evidence="7">SING2019-196</strain>
    </source>
</reference>
<dbReference type="InterPro" id="IPR011598">
    <property type="entry name" value="bHLH_dom"/>
</dbReference>
<evidence type="ECO:0000256" key="1">
    <source>
        <dbReference type="ARBA" id="ARBA00004123"/>
    </source>
</evidence>
<dbReference type="PANTHER" id="PTHR36066:SF2">
    <property type="entry name" value="TRANSCRIPTION FACTOR BHLH145"/>
    <property type="match status" value="1"/>
</dbReference>